<proteinExistence type="predicted"/>
<gene>
    <name evidence="1" type="ORF">CGS49_03185</name>
</gene>
<name>A0ACC9D139_9FIRM</name>
<keyword evidence="2" id="KW-1185">Reference proteome</keyword>
<dbReference type="EMBL" id="NMTR01000009">
    <property type="protein sequence ID" value="PDX61881.1"/>
    <property type="molecule type" value="Genomic_DNA"/>
</dbReference>
<evidence type="ECO:0000313" key="1">
    <source>
        <dbReference type="EMBL" id="PDX61881.1"/>
    </source>
</evidence>
<sequence length="462" mass="49281">MATTIRDYPKLAADICDAVGKDNIISAAHCATRLRLVLKETPSAEVTQRISEMPAVIKVMESGGQYQVVIGTHAKDVYEALAQLLDLDENAADAPQTKQGIGSRIIATMSAVFAPFVYILAAAGLVQGALIIITHFAPAFAETGTYSVLSFISWTPFTFLPVMIAVTASKHFKCNTFIAMWCCLALVNSDWGAIAARIASGETVKFLAFPMSQTTYTSTVLPPLFLVLVLSYLERWLNKHLPDIIKALAVPFICTVIMVPLTILVIGPVSDMLATGIANAYNFLVNTVPALAAILVGGIWQVFVIFGVHWGVTPMCLANFANYGCDSFQAFQTCAVIAQAAACFGVFLKTRKADIKNVSLSAGLTGIFGITEPAIYGVTLRLKKPFVCGCVGGAIGALIISFFNTKYYVYAGLPGLLTTVNAMSDANPSSFTGMMIGVLATIIVTIILVQIVGCDEKGPKNN</sequence>
<accession>A0ACC9D139</accession>
<comment type="caution">
    <text evidence="1">The sequence shown here is derived from an EMBL/GenBank/DDBJ whole genome shotgun (WGS) entry which is preliminary data.</text>
</comment>
<evidence type="ECO:0000313" key="2">
    <source>
        <dbReference type="Proteomes" id="UP000220959"/>
    </source>
</evidence>
<protein>
    <submittedName>
        <fullName evidence="1">PTS trehalose transporter subunit IIBC</fullName>
    </submittedName>
</protein>
<organism evidence="1 2">
    <name type="scientific">Faecalibacterium langellae</name>
    <dbReference type="NCBI Taxonomy" id="3435293"/>
    <lineage>
        <taxon>Bacteria</taxon>
        <taxon>Bacillati</taxon>
        <taxon>Bacillota</taxon>
        <taxon>Clostridia</taxon>
        <taxon>Eubacteriales</taxon>
        <taxon>Oscillospiraceae</taxon>
        <taxon>Faecalibacterium</taxon>
    </lineage>
</organism>
<dbReference type="Proteomes" id="UP000220959">
    <property type="component" value="Unassembled WGS sequence"/>
</dbReference>
<reference evidence="1 2" key="1">
    <citation type="journal article" date="2017" name="Front. Microbiol.">
        <title>New Insights into the Diversity of the Genus Faecalibacterium.</title>
        <authorList>
            <person name="Benevides L."/>
            <person name="Burman S."/>
            <person name="Martin R."/>
            <person name="Robert V."/>
            <person name="Thomas M."/>
            <person name="Miquel S."/>
            <person name="Chain F."/>
            <person name="Sokol H."/>
            <person name="Bermudez-Humaran L.G."/>
            <person name="Morrison M."/>
            <person name="Langella P."/>
            <person name="Azevedo V.A."/>
            <person name="Chatel J.M."/>
            <person name="Soares S."/>
        </authorList>
    </citation>
    <scope>NUCLEOTIDE SEQUENCE [LARGE SCALE GENOMIC DNA]</scope>
    <source>
        <strain evidence="2">CNCM I-4541</strain>
    </source>
</reference>